<dbReference type="eggNOG" id="KOG4776">
    <property type="taxonomic scope" value="Eukaryota"/>
</dbReference>
<feature type="compositionally biased region" description="Basic and acidic residues" evidence="1">
    <location>
        <begin position="30"/>
        <end position="48"/>
    </location>
</feature>
<evidence type="ECO:0000259" key="2">
    <source>
        <dbReference type="PROSITE" id="PS51279"/>
    </source>
</evidence>
<dbReference type="InterPro" id="IPR011421">
    <property type="entry name" value="BCNT-C"/>
</dbReference>
<organism evidence="3 4">
    <name type="scientific">Saprolegnia diclina (strain VS20)</name>
    <dbReference type="NCBI Taxonomy" id="1156394"/>
    <lineage>
        <taxon>Eukaryota</taxon>
        <taxon>Sar</taxon>
        <taxon>Stramenopiles</taxon>
        <taxon>Oomycota</taxon>
        <taxon>Saprolegniomycetes</taxon>
        <taxon>Saprolegniales</taxon>
        <taxon>Saprolegniaceae</taxon>
        <taxon>Saprolegnia</taxon>
    </lineage>
</organism>
<sequence>MATEPKATKDPIDADAEDSDDEDYNPEQDTEAKVEDELDAKEEQEFLRKHAAKQPMATNASKRKVDDLWADMNADTAVSATSTSKTAKLLHKLVQGPPKKKKTTKVREFHMPIMGCSGKSRGGAPLKQDATVTQVLKFAGQEYTVKKSAADKKTGLDAIVDALQQPKKVSTIEKSSMDWDSFKEKEGIVDELEQYTKDGYLEKKDFLHRVDLRKFELEKAEREKVRRANN</sequence>
<dbReference type="Pfam" id="PF07572">
    <property type="entry name" value="BCNT"/>
    <property type="match status" value="1"/>
</dbReference>
<protein>
    <recommendedName>
        <fullName evidence="2">BCNT-C domain-containing protein</fullName>
    </recommendedName>
</protein>
<dbReference type="PROSITE" id="PS51279">
    <property type="entry name" value="BCNT_C"/>
    <property type="match status" value="1"/>
</dbReference>
<keyword evidence="4" id="KW-1185">Reference proteome</keyword>
<reference evidence="3 4" key="1">
    <citation type="submission" date="2012-04" db="EMBL/GenBank/DDBJ databases">
        <title>The Genome Sequence of Saprolegnia declina VS20.</title>
        <authorList>
            <consortium name="The Broad Institute Genome Sequencing Platform"/>
            <person name="Russ C."/>
            <person name="Nusbaum C."/>
            <person name="Tyler B."/>
            <person name="van West P."/>
            <person name="Dieguez-Uribeondo J."/>
            <person name="de Bruijn I."/>
            <person name="Tripathy S."/>
            <person name="Jiang R."/>
            <person name="Young S.K."/>
            <person name="Zeng Q."/>
            <person name="Gargeya S."/>
            <person name="Fitzgerald M."/>
            <person name="Haas B."/>
            <person name="Abouelleil A."/>
            <person name="Alvarado L."/>
            <person name="Arachchi H.M."/>
            <person name="Berlin A."/>
            <person name="Chapman S.B."/>
            <person name="Goldberg J."/>
            <person name="Griggs A."/>
            <person name="Gujja S."/>
            <person name="Hansen M."/>
            <person name="Howarth C."/>
            <person name="Imamovic A."/>
            <person name="Larimer J."/>
            <person name="McCowen C."/>
            <person name="Montmayeur A."/>
            <person name="Murphy C."/>
            <person name="Neiman D."/>
            <person name="Pearson M."/>
            <person name="Priest M."/>
            <person name="Roberts A."/>
            <person name="Saif S."/>
            <person name="Shea T."/>
            <person name="Sisk P."/>
            <person name="Sykes S."/>
            <person name="Wortman J."/>
            <person name="Nusbaum C."/>
            <person name="Birren B."/>
        </authorList>
    </citation>
    <scope>NUCLEOTIDE SEQUENCE [LARGE SCALE GENOMIC DNA]</scope>
    <source>
        <strain evidence="3 4">VS20</strain>
    </source>
</reference>
<dbReference type="PANTHER" id="PTHR48407">
    <property type="entry name" value="CRANIOFACIAL DEVELOPMENT PROTEIN 1"/>
    <property type="match status" value="1"/>
</dbReference>
<gene>
    <name evidence="3" type="ORF">SDRG_06864</name>
</gene>
<proteinExistence type="predicted"/>
<dbReference type="InterPro" id="IPR027124">
    <property type="entry name" value="Swc5/CFDP1/2"/>
</dbReference>
<feature type="region of interest" description="Disordered" evidence="1">
    <location>
        <begin position="1"/>
        <end position="62"/>
    </location>
</feature>
<dbReference type="OrthoDB" id="445677at2759"/>
<dbReference type="GeneID" id="19947591"/>
<dbReference type="InParanoid" id="T0QP06"/>
<dbReference type="AlphaFoldDB" id="T0QP06"/>
<name>T0QP06_SAPDV</name>
<feature type="compositionally biased region" description="Basic and acidic residues" evidence="1">
    <location>
        <begin position="1"/>
        <end position="12"/>
    </location>
</feature>
<evidence type="ECO:0000313" key="4">
    <source>
        <dbReference type="Proteomes" id="UP000030762"/>
    </source>
</evidence>
<dbReference type="STRING" id="1156394.T0QP06"/>
<feature type="domain" description="BCNT-C" evidence="2">
    <location>
        <begin position="150"/>
        <end position="228"/>
    </location>
</feature>
<accession>T0QP06</accession>
<dbReference type="Proteomes" id="UP000030762">
    <property type="component" value="Unassembled WGS sequence"/>
</dbReference>
<dbReference type="EMBL" id="JH767150">
    <property type="protein sequence ID" value="EQC35575.1"/>
    <property type="molecule type" value="Genomic_DNA"/>
</dbReference>
<evidence type="ECO:0000256" key="1">
    <source>
        <dbReference type="SAM" id="MobiDB-lite"/>
    </source>
</evidence>
<dbReference type="OMA" id="FHMPIMG"/>
<dbReference type="RefSeq" id="XP_008610892.1">
    <property type="nucleotide sequence ID" value="XM_008612670.1"/>
</dbReference>
<dbReference type="PANTHER" id="PTHR48407:SF1">
    <property type="entry name" value="CRANIOFACIAL DEVELOPMENT PROTEIN 1"/>
    <property type="match status" value="1"/>
</dbReference>
<evidence type="ECO:0000313" key="3">
    <source>
        <dbReference type="EMBL" id="EQC35575.1"/>
    </source>
</evidence>
<dbReference type="VEuPathDB" id="FungiDB:SDRG_06864"/>
<feature type="compositionally biased region" description="Acidic residues" evidence="1">
    <location>
        <begin position="13"/>
        <end position="29"/>
    </location>
</feature>